<evidence type="ECO:0000313" key="7">
    <source>
        <dbReference type="Proteomes" id="UP000009183"/>
    </source>
</evidence>
<dbReference type="OrthoDB" id="7869097at2759"/>
<dbReference type="PANTHER" id="PTHR18919:SF161">
    <property type="entry name" value="ACETYL-COA ACETYLTRANSFERASE 2"/>
    <property type="match status" value="1"/>
</dbReference>
<evidence type="ECO:0000259" key="4">
    <source>
        <dbReference type="Pfam" id="PF00108"/>
    </source>
</evidence>
<dbReference type="EMBL" id="FN594956">
    <property type="protein sequence ID" value="CCB44141.1"/>
    <property type="molecule type" value="Genomic_DNA"/>
</dbReference>
<dbReference type="GO" id="GO:0016620">
    <property type="term" value="F:oxidoreductase activity, acting on the aldehyde or oxo group of donors, NAD or NADP as acceptor"/>
    <property type="evidence" value="ECO:0007669"/>
    <property type="project" value="InterPro"/>
</dbReference>
<dbReference type="SUPFAM" id="SSF55347">
    <property type="entry name" value="Glyceraldehyde-3-phosphate dehydrogenase-like, C-terminal domain"/>
    <property type="match status" value="1"/>
</dbReference>
<dbReference type="InterPro" id="IPR020616">
    <property type="entry name" value="Thiolase_N"/>
</dbReference>
<dbReference type="SUPFAM" id="SSF53901">
    <property type="entry name" value="Thiolase-like"/>
    <property type="match status" value="1"/>
</dbReference>
<protein>
    <recommendedName>
        <fullName evidence="8">Acetyl-CoA acetyltransferase, cytosolic 2</fullName>
    </recommendedName>
</protein>
<proteinExistence type="inferred from homology"/>
<evidence type="ECO:0000256" key="1">
    <source>
        <dbReference type="ARBA" id="ARBA00010982"/>
    </source>
</evidence>
<dbReference type="eggNOG" id="KOG1390">
    <property type="taxonomic scope" value="Eukaryota"/>
</dbReference>
<dbReference type="Gene3D" id="3.40.47.10">
    <property type="match status" value="1"/>
</dbReference>
<feature type="domain" description="Glyceraldehyde 3-phosphate dehydrogenase catalytic" evidence="5">
    <location>
        <begin position="88"/>
        <end position="151"/>
    </location>
</feature>
<dbReference type="STRING" id="29760.F6GW06"/>
<keyword evidence="7" id="KW-1185">Reference proteome</keyword>
<organism evidence="6 7">
    <name type="scientific">Vitis vinifera</name>
    <name type="common">Grape</name>
    <dbReference type="NCBI Taxonomy" id="29760"/>
    <lineage>
        <taxon>Eukaryota</taxon>
        <taxon>Viridiplantae</taxon>
        <taxon>Streptophyta</taxon>
        <taxon>Embryophyta</taxon>
        <taxon>Tracheophyta</taxon>
        <taxon>Spermatophyta</taxon>
        <taxon>Magnoliopsida</taxon>
        <taxon>eudicotyledons</taxon>
        <taxon>Gunneridae</taxon>
        <taxon>Pentapetalae</taxon>
        <taxon>rosids</taxon>
        <taxon>Vitales</taxon>
        <taxon>Vitaceae</taxon>
        <taxon>Viteae</taxon>
        <taxon>Vitis</taxon>
    </lineage>
</organism>
<dbReference type="Pfam" id="PF00108">
    <property type="entry name" value="Thiolase_N"/>
    <property type="match status" value="1"/>
</dbReference>
<name>F6GW06_VITVI</name>
<evidence type="ECO:0008006" key="8">
    <source>
        <dbReference type="Google" id="ProtNLM"/>
    </source>
</evidence>
<dbReference type="HOGENOM" id="CLU_1417455_0_0_1"/>
<sequence>MKQIHVLGSHFKDGGSVTAGNASSISDGAAALVLVSGKKAVELRLQVIAKIAGYGDAAQAPELFTTTPALAIPKAISNAGLKASQIDYYEINKAFALLLEAEYEGNLKEILGYTKDDVVSSDFIGDRRSSIFYAKAGIALNDNFIKLVSWYDNEWVYSGAEDAAELSIKGVQLEHRKGLVRKVRPHLLAGKI</sequence>
<gene>
    <name evidence="6" type="ordered locus">VIT_18s0089g00560</name>
</gene>
<evidence type="ECO:0000259" key="5">
    <source>
        <dbReference type="Pfam" id="PF02800"/>
    </source>
</evidence>
<evidence type="ECO:0000256" key="3">
    <source>
        <dbReference type="ARBA" id="ARBA00023315"/>
    </source>
</evidence>
<dbReference type="PANTHER" id="PTHR18919">
    <property type="entry name" value="ACETYL-COA C-ACYLTRANSFERASE"/>
    <property type="match status" value="1"/>
</dbReference>
<evidence type="ECO:0000313" key="6">
    <source>
        <dbReference type="EMBL" id="CCB44141.1"/>
    </source>
</evidence>
<feature type="domain" description="Thiolase N-terminal" evidence="4">
    <location>
        <begin position="7"/>
        <end position="36"/>
    </location>
</feature>
<dbReference type="Pfam" id="PF02800">
    <property type="entry name" value="Gp_dh_C"/>
    <property type="match status" value="1"/>
</dbReference>
<dbReference type="InParanoid" id="F6GW06"/>
<dbReference type="Proteomes" id="UP000009183">
    <property type="component" value="Chromosome 18"/>
</dbReference>
<keyword evidence="2" id="KW-0808">Transferase</keyword>
<keyword evidence="3" id="KW-0012">Acyltransferase</keyword>
<dbReference type="FunFam" id="3.30.360.10:FF:000083">
    <property type="entry name" value="Glyceraldehyde-3-phosphate dehydrogenase GAPCP1 chloroplastic"/>
    <property type="match status" value="1"/>
</dbReference>
<dbReference type="PaxDb" id="29760-VIT_18s0089g00560.t01"/>
<dbReference type="AlphaFoldDB" id="F6GW06"/>
<dbReference type="GO" id="GO:0016747">
    <property type="term" value="F:acyltransferase activity, transferring groups other than amino-acyl groups"/>
    <property type="evidence" value="ECO:0007669"/>
    <property type="project" value="InterPro"/>
</dbReference>
<dbReference type="InterPro" id="IPR020829">
    <property type="entry name" value="GlycerAld_3-P_DH_cat"/>
</dbReference>
<dbReference type="InterPro" id="IPR016039">
    <property type="entry name" value="Thiolase-like"/>
</dbReference>
<dbReference type="Gene3D" id="3.30.360.10">
    <property type="entry name" value="Dihydrodipicolinate Reductase, domain 2"/>
    <property type="match status" value="1"/>
</dbReference>
<evidence type="ECO:0000256" key="2">
    <source>
        <dbReference type="ARBA" id="ARBA00022679"/>
    </source>
</evidence>
<dbReference type="eggNOG" id="KOG0657">
    <property type="taxonomic scope" value="Eukaryota"/>
</dbReference>
<accession>F6GW06</accession>
<comment type="similarity">
    <text evidence="1">Belongs to the thiolase-like superfamily. Thiolase family.</text>
</comment>
<reference evidence="7" key="1">
    <citation type="journal article" date="2007" name="Nature">
        <title>The grapevine genome sequence suggests ancestral hexaploidization in major angiosperm phyla.</title>
        <authorList>
            <consortium name="The French-Italian Public Consortium for Grapevine Genome Characterization."/>
            <person name="Jaillon O."/>
            <person name="Aury J.-M."/>
            <person name="Noel B."/>
            <person name="Policriti A."/>
            <person name="Clepet C."/>
            <person name="Casagrande A."/>
            <person name="Choisne N."/>
            <person name="Aubourg S."/>
            <person name="Vitulo N."/>
            <person name="Jubin C."/>
            <person name="Vezzi A."/>
            <person name="Legeai F."/>
            <person name="Hugueney P."/>
            <person name="Dasilva C."/>
            <person name="Horner D."/>
            <person name="Mica E."/>
            <person name="Jublot D."/>
            <person name="Poulain J."/>
            <person name="Bruyere C."/>
            <person name="Billault A."/>
            <person name="Segurens B."/>
            <person name="Gouyvenoux M."/>
            <person name="Ugarte E."/>
            <person name="Cattonaro F."/>
            <person name="Anthouard V."/>
            <person name="Vico V."/>
            <person name="Del Fabbro C."/>
            <person name="Alaux M."/>
            <person name="Di Gaspero G."/>
            <person name="Dumas V."/>
            <person name="Felice N."/>
            <person name="Paillard S."/>
            <person name="Juman I."/>
            <person name="Moroldo M."/>
            <person name="Scalabrin S."/>
            <person name="Canaguier A."/>
            <person name="Le Clainche I."/>
            <person name="Malacrida G."/>
            <person name="Durand E."/>
            <person name="Pesole G."/>
            <person name="Laucou V."/>
            <person name="Chatelet P."/>
            <person name="Merdinoglu D."/>
            <person name="Delledonne M."/>
            <person name="Pezzotti M."/>
            <person name="Lecharny A."/>
            <person name="Scarpelli C."/>
            <person name="Artiguenave F."/>
            <person name="Pe M.E."/>
            <person name="Valle G."/>
            <person name="Morgante M."/>
            <person name="Caboche M."/>
            <person name="Adam-Blondon A.-F."/>
            <person name="Weissenbach J."/>
            <person name="Quetier F."/>
            <person name="Wincker P."/>
        </authorList>
    </citation>
    <scope>NUCLEOTIDE SEQUENCE [LARGE SCALE GENOMIC DNA]</scope>
    <source>
        <strain evidence="7">cv. Pinot noir / PN40024</strain>
    </source>
</reference>